<dbReference type="InParanoid" id="G0MXA0"/>
<dbReference type="InterPro" id="IPR013083">
    <property type="entry name" value="Znf_RING/FYVE/PHD"/>
</dbReference>
<feature type="coiled-coil region" evidence="1">
    <location>
        <begin position="1"/>
        <end position="49"/>
    </location>
</feature>
<protein>
    <submittedName>
        <fullName evidence="2">Uncharacterized protein</fullName>
    </submittedName>
</protein>
<dbReference type="EMBL" id="GL379818">
    <property type="protein sequence ID" value="EGT46770.1"/>
    <property type="molecule type" value="Genomic_DNA"/>
</dbReference>
<dbReference type="Gene3D" id="3.30.40.10">
    <property type="entry name" value="Zinc/RING finger domain, C3HC4 (zinc finger)"/>
    <property type="match status" value="1"/>
</dbReference>
<dbReference type="Proteomes" id="UP000008068">
    <property type="component" value="Unassembled WGS sequence"/>
</dbReference>
<accession>G0MXA0</accession>
<dbReference type="AlphaFoldDB" id="G0MXA0"/>
<proteinExistence type="predicted"/>
<dbReference type="SUPFAM" id="SSF57850">
    <property type="entry name" value="RING/U-box"/>
    <property type="match status" value="1"/>
</dbReference>
<keyword evidence="3" id="KW-1185">Reference proteome</keyword>
<sequence>MKLYSKIIEDLKQKNSDLEALNKKNTEMLQNERNKCELEKKKLRDTIKRLDSPDYKNLGKIKRNQSDDKLKISSEKLRFVRDVISNLKRFAQEKLNRFRSAPSVQNDKPDDIYNTKFSNILEKICDECDVITEKLDERSTLDYSVVSKLETTIESLQPEIERLSGGLEIDCALCKQSLVFPKCTKCNQIFHGECVHRTFVDKNSPSCCFCTNKQSIALAFEFVPVQQSANLS</sequence>
<dbReference type="HOGENOM" id="CLU_1195769_0_0_1"/>
<evidence type="ECO:0000313" key="2">
    <source>
        <dbReference type="EMBL" id="EGT46770.1"/>
    </source>
</evidence>
<reference evidence="3" key="1">
    <citation type="submission" date="2011-07" db="EMBL/GenBank/DDBJ databases">
        <authorList>
            <consortium name="Caenorhabditis brenneri Sequencing and Analysis Consortium"/>
            <person name="Wilson R.K."/>
        </authorList>
    </citation>
    <scope>NUCLEOTIDE SEQUENCE [LARGE SCALE GENOMIC DNA]</scope>
    <source>
        <strain evidence="3">PB2801</strain>
    </source>
</reference>
<organism evidence="3">
    <name type="scientific">Caenorhabditis brenneri</name>
    <name type="common">Nematode worm</name>
    <dbReference type="NCBI Taxonomy" id="135651"/>
    <lineage>
        <taxon>Eukaryota</taxon>
        <taxon>Metazoa</taxon>
        <taxon>Ecdysozoa</taxon>
        <taxon>Nematoda</taxon>
        <taxon>Chromadorea</taxon>
        <taxon>Rhabditida</taxon>
        <taxon>Rhabditina</taxon>
        <taxon>Rhabditomorpha</taxon>
        <taxon>Rhabditoidea</taxon>
        <taxon>Rhabditidae</taxon>
        <taxon>Peloderinae</taxon>
        <taxon>Caenorhabditis</taxon>
    </lineage>
</organism>
<keyword evidence="1" id="KW-0175">Coiled coil</keyword>
<evidence type="ECO:0000256" key="1">
    <source>
        <dbReference type="SAM" id="Coils"/>
    </source>
</evidence>
<evidence type="ECO:0000313" key="3">
    <source>
        <dbReference type="Proteomes" id="UP000008068"/>
    </source>
</evidence>
<name>G0MXA0_CAEBE</name>
<gene>
    <name evidence="2" type="ORF">CAEBREN_18929</name>
</gene>